<evidence type="ECO:0000313" key="2">
    <source>
        <dbReference type="Proteomes" id="UP001207468"/>
    </source>
</evidence>
<evidence type="ECO:0000313" key="1">
    <source>
        <dbReference type="EMBL" id="KAI9455659.1"/>
    </source>
</evidence>
<keyword evidence="2" id="KW-1185">Reference proteome</keyword>
<organism evidence="1 2">
    <name type="scientific">Russula earlei</name>
    <dbReference type="NCBI Taxonomy" id="71964"/>
    <lineage>
        <taxon>Eukaryota</taxon>
        <taxon>Fungi</taxon>
        <taxon>Dikarya</taxon>
        <taxon>Basidiomycota</taxon>
        <taxon>Agaricomycotina</taxon>
        <taxon>Agaricomycetes</taxon>
        <taxon>Russulales</taxon>
        <taxon>Russulaceae</taxon>
        <taxon>Russula</taxon>
    </lineage>
</organism>
<accession>A0ACC0U065</accession>
<reference evidence="1" key="1">
    <citation type="submission" date="2021-03" db="EMBL/GenBank/DDBJ databases">
        <title>Evolutionary priming and transition to the ectomycorrhizal habit in an iconic lineage of mushroom-forming fungi: is preadaptation a requirement?</title>
        <authorList>
            <consortium name="DOE Joint Genome Institute"/>
            <person name="Looney B.P."/>
            <person name="Miyauchi S."/>
            <person name="Morin E."/>
            <person name="Drula E."/>
            <person name="Courty P.E."/>
            <person name="Chicoki N."/>
            <person name="Fauchery L."/>
            <person name="Kohler A."/>
            <person name="Kuo A."/>
            <person name="LaButti K."/>
            <person name="Pangilinan J."/>
            <person name="Lipzen A."/>
            <person name="Riley R."/>
            <person name="Andreopoulos W."/>
            <person name="He G."/>
            <person name="Johnson J."/>
            <person name="Barry K.W."/>
            <person name="Grigoriev I.V."/>
            <person name="Nagy L."/>
            <person name="Hibbett D."/>
            <person name="Henrissat B."/>
            <person name="Matheny P.B."/>
            <person name="Labbe J."/>
            <person name="Martin A.F."/>
        </authorList>
    </citation>
    <scope>NUCLEOTIDE SEQUENCE</scope>
    <source>
        <strain evidence="1">BPL698</strain>
    </source>
</reference>
<gene>
    <name evidence="1" type="ORF">F5148DRAFT_1225683</name>
</gene>
<proteinExistence type="predicted"/>
<name>A0ACC0U065_9AGAM</name>
<sequence>MRPTAILFSFLATSLALFSYLPAIYAAPVPSQVGSALTKRCGWEGCRISEPTSATGAPSQSPVLALVDSLINALTAFRDQASSSNTTSPSTPTPVSTINLDTGDVPPATDSTTGGSPAIDTTALAGAAL</sequence>
<protein>
    <submittedName>
        <fullName evidence="1">Uncharacterized protein</fullName>
    </submittedName>
</protein>
<dbReference type="EMBL" id="JAGFNK010000247">
    <property type="protein sequence ID" value="KAI9455659.1"/>
    <property type="molecule type" value="Genomic_DNA"/>
</dbReference>
<dbReference type="Proteomes" id="UP001207468">
    <property type="component" value="Unassembled WGS sequence"/>
</dbReference>
<comment type="caution">
    <text evidence="1">The sequence shown here is derived from an EMBL/GenBank/DDBJ whole genome shotgun (WGS) entry which is preliminary data.</text>
</comment>